<evidence type="ECO:0000256" key="9">
    <source>
        <dbReference type="ARBA" id="ARBA00023180"/>
    </source>
</evidence>
<dbReference type="Gene3D" id="3.30.200.20">
    <property type="entry name" value="Phosphorylase Kinase, domain 1"/>
    <property type="match status" value="1"/>
</dbReference>
<feature type="signal peptide" evidence="11">
    <location>
        <begin position="1"/>
        <end position="26"/>
    </location>
</feature>
<evidence type="ECO:0000313" key="13">
    <source>
        <dbReference type="EMBL" id="OAY39143.1"/>
    </source>
</evidence>
<dbReference type="Gene3D" id="1.10.510.10">
    <property type="entry name" value="Transferase(Phosphotransferase) domain 1"/>
    <property type="match status" value="1"/>
</dbReference>
<dbReference type="InterPro" id="IPR055414">
    <property type="entry name" value="LRR_R13L4/SHOC2-like"/>
</dbReference>
<dbReference type="STRING" id="3983.A0A2C9V436"/>
<feature type="domain" description="Protein kinase" evidence="12">
    <location>
        <begin position="481"/>
        <end position="765"/>
    </location>
</feature>
<sequence>MENPVLHPYYLLFLLFFLSFVHHSSQQLQPSQSDSFVLIQQLLNYPLLVSNSSSNTNKDFCNIEPTPSLTLVCYEDNITQLHIVGNNGFPPLPQNFSTDAFFASLVNLSSLKVLSLVSLGLWGPLPATIGHLSSLEILNVSSNHFSGAIPEQLSSLMSLQTLVLDHNSFTGQVPGWLSSLSLLAVLSLKNNSFSGSLPNSMTSMENLRILSVSKNNLSGEVPDFHSLTNLQVVDLQDNYFGPHFPNLNNRLLTIILRNNSFQFGIPSELVSYYQLQRLDISMNGFVGPFVPLLLSLPSINYINISLNKFTGMLFENISCNSDLSTVDLSSNLLSGDLPTCLKSSSKSRVVMYASNCLSYGEQKQHPSNFCHNEALAVQPHDEEKHRMPYGKSVLASSIIGGTIGGITIVGLVFLVVGRGHSLRHIVKKPKAKLILENVSTVNTLKLISDARYISQTMKLGASLPAYRAFALEELKEATNNFDDSNLLGNGSHRKIYRGKLRDGNFVAIRSLIVKKKHCQQTITHHIELISKLRHSNLVSALGHCFDCCSDDSSINRIFLIFEFVPNGTLRGYTSGLSGKKMTWKQRIGAAIGVTKGIQFLHTGVVPGVYSNNLKITDVLLDYDLNAKISSYNLPLLADSKGMSFKVGAILSSPGPKQSISTSSTECRENDDGDKDVYDLGVILAEIIVGRPLMSLDEVAVTKDLLQVSIGVDEKARRSIVDPAVGKECSDESLKIMMELCVRCLVDKQSDRPSVEDVQWKLHFAAQVQETWKGDHSHNTQDSDISCSQV</sequence>
<dbReference type="Gene3D" id="3.80.10.10">
    <property type="entry name" value="Ribonuclease Inhibitor"/>
    <property type="match status" value="3"/>
</dbReference>
<dbReference type="InterPro" id="IPR032675">
    <property type="entry name" value="LRR_dom_sf"/>
</dbReference>
<dbReference type="EMBL" id="CM004396">
    <property type="protein sequence ID" value="OAY39143.1"/>
    <property type="molecule type" value="Genomic_DNA"/>
</dbReference>
<evidence type="ECO:0000256" key="4">
    <source>
        <dbReference type="ARBA" id="ARBA00022729"/>
    </source>
</evidence>
<dbReference type="FunFam" id="3.80.10.10:FF:001001">
    <property type="entry name" value="Probable inactive leucine-rich repeat receptor-like protein kinase At3g03770"/>
    <property type="match status" value="1"/>
</dbReference>
<keyword evidence="5" id="KW-0677">Repeat</keyword>
<evidence type="ECO:0000256" key="2">
    <source>
        <dbReference type="ARBA" id="ARBA00022614"/>
    </source>
</evidence>
<keyword evidence="14" id="KW-1185">Reference proteome</keyword>
<keyword evidence="7 10" id="KW-0472">Membrane</keyword>
<dbReference type="FunFam" id="3.30.200.20:FF:000285">
    <property type="entry name" value="Putative inactive leucine-rich repeat receptor-like protein kinase"/>
    <property type="match status" value="1"/>
</dbReference>
<dbReference type="Pfam" id="PF00069">
    <property type="entry name" value="Pkinase"/>
    <property type="match status" value="1"/>
</dbReference>
<comment type="caution">
    <text evidence="13">The sequence shown here is derived from an EMBL/GenBank/DDBJ whole genome shotgun (WGS) entry which is preliminary data.</text>
</comment>
<dbReference type="InterPro" id="IPR051824">
    <property type="entry name" value="LRR_Rcpt-Like_S/T_Kinase"/>
</dbReference>
<evidence type="ECO:0000256" key="1">
    <source>
        <dbReference type="ARBA" id="ARBA00004479"/>
    </source>
</evidence>
<evidence type="ECO:0000256" key="11">
    <source>
        <dbReference type="SAM" id="SignalP"/>
    </source>
</evidence>
<keyword evidence="3 10" id="KW-0812">Transmembrane</keyword>
<evidence type="ECO:0000256" key="5">
    <source>
        <dbReference type="ARBA" id="ARBA00022737"/>
    </source>
</evidence>
<dbReference type="SUPFAM" id="SSF56112">
    <property type="entry name" value="Protein kinase-like (PK-like)"/>
    <property type="match status" value="1"/>
</dbReference>
<dbReference type="InterPro" id="IPR000719">
    <property type="entry name" value="Prot_kinase_dom"/>
</dbReference>
<proteinExistence type="predicted"/>
<dbReference type="PANTHER" id="PTHR48006:SF84">
    <property type="entry name" value="REPEAT TRANSMEMBRANE PROTEIN KINASE, PUTATIVE, EXPRESSED-RELATED"/>
    <property type="match status" value="1"/>
</dbReference>
<dbReference type="GO" id="GO:0045088">
    <property type="term" value="P:regulation of innate immune response"/>
    <property type="evidence" value="ECO:0000318"/>
    <property type="project" value="GO_Central"/>
</dbReference>
<dbReference type="PANTHER" id="PTHR48006">
    <property type="entry name" value="LEUCINE-RICH REPEAT-CONTAINING PROTEIN DDB_G0281931-RELATED"/>
    <property type="match status" value="1"/>
</dbReference>
<dbReference type="Pfam" id="PF23598">
    <property type="entry name" value="LRR_14"/>
    <property type="match status" value="1"/>
</dbReference>
<dbReference type="Proteomes" id="UP000091857">
    <property type="component" value="Chromosome 10"/>
</dbReference>
<dbReference type="AlphaFoldDB" id="A0A2C9V436"/>
<evidence type="ECO:0000256" key="3">
    <source>
        <dbReference type="ARBA" id="ARBA00022692"/>
    </source>
</evidence>
<feature type="chain" id="PRO_5012632545" description="Protein kinase domain-containing protein" evidence="11">
    <location>
        <begin position="27"/>
        <end position="789"/>
    </location>
</feature>
<keyword evidence="2" id="KW-0433">Leucine-rich repeat</keyword>
<comment type="subcellular location">
    <subcellularLocation>
        <location evidence="1">Membrane</location>
        <topology evidence="1">Single-pass type I membrane protein</topology>
    </subcellularLocation>
</comment>
<dbReference type="Gramene" id="Manes.10G070700.1.v8.1">
    <property type="protein sequence ID" value="Manes.10G070700.1.v8.1.CDS"/>
    <property type="gene ID" value="Manes.10G070700.v8.1"/>
</dbReference>
<keyword evidence="4 11" id="KW-0732">Signal</keyword>
<dbReference type="FunFam" id="1.10.510.10:FF:000431">
    <property type="entry name" value="Putative inactive leucine-rich repeat receptor-like protein kinase"/>
    <property type="match status" value="1"/>
</dbReference>
<evidence type="ECO:0000256" key="6">
    <source>
        <dbReference type="ARBA" id="ARBA00022989"/>
    </source>
</evidence>
<dbReference type="InterPro" id="IPR011009">
    <property type="entry name" value="Kinase-like_dom_sf"/>
</dbReference>
<dbReference type="OrthoDB" id="676979at2759"/>
<protein>
    <recommendedName>
        <fullName evidence="12">Protein kinase domain-containing protein</fullName>
    </recommendedName>
</protein>
<dbReference type="GO" id="GO:0005524">
    <property type="term" value="F:ATP binding"/>
    <property type="evidence" value="ECO:0007669"/>
    <property type="project" value="InterPro"/>
</dbReference>
<feature type="transmembrane region" description="Helical" evidence="10">
    <location>
        <begin position="393"/>
        <end position="417"/>
    </location>
</feature>
<evidence type="ECO:0000256" key="8">
    <source>
        <dbReference type="ARBA" id="ARBA00023170"/>
    </source>
</evidence>
<organism evidence="13 14">
    <name type="scientific">Manihot esculenta</name>
    <name type="common">Cassava</name>
    <name type="synonym">Jatropha manihot</name>
    <dbReference type="NCBI Taxonomy" id="3983"/>
    <lineage>
        <taxon>Eukaryota</taxon>
        <taxon>Viridiplantae</taxon>
        <taxon>Streptophyta</taxon>
        <taxon>Embryophyta</taxon>
        <taxon>Tracheophyta</taxon>
        <taxon>Spermatophyta</taxon>
        <taxon>Magnoliopsida</taxon>
        <taxon>eudicotyledons</taxon>
        <taxon>Gunneridae</taxon>
        <taxon>Pentapetalae</taxon>
        <taxon>rosids</taxon>
        <taxon>fabids</taxon>
        <taxon>Malpighiales</taxon>
        <taxon>Euphorbiaceae</taxon>
        <taxon>Crotonoideae</taxon>
        <taxon>Manihoteae</taxon>
        <taxon>Manihot</taxon>
    </lineage>
</organism>
<accession>A0A2C9V436</accession>
<keyword evidence="8" id="KW-0675">Receptor</keyword>
<dbReference type="PROSITE" id="PS50011">
    <property type="entry name" value="PROTEIN_KINASE_DOM"/>
    <property type="match status" value="1"/>
</dbReference>
<keyword evidence="9" id="KW-0325">Glycoprotein</keyword>
<evidence type="ECO:0000259" key="12">
    <source>
        <dbReference type="PROSITE" id="PS50011"/>
    </source>
</evidence>
<dbReference type="FunFam" id="3.80.10.10:FF:000041">
    <property type="entry name" value="LRR receptor-like serine/threonine-protein kinase ERECTA"/>
    <property type="match status" value="1"/>
</dbReference>
<evidence type="ECO:0000313" key="14">
    <source>
        <dbReference type="Proteomes" id="UP000091857"/>
    </source>
</evidence>
<evidence type="ECO:0000256" key="10">
    <source>
        <dbReference type="SAM" id="Phobius"/>
    </source>
</evidence>
<gene>
    <name evidence="13" type="ORF">MANES_10G070700v8</name>
</gene>
<evidence type="ECO:0000256" key="7">
    <source>
        <dbReference type="ARBA" id="ARBA00023136"/>
    </source>
</evidence>
<reference evidence="14" key="1">
    <citation type="journal article" date="2016" name="Nat. Biotechnol.">
        <title>Sequencing wild and cultivated cassava and related species reveals extensive interspecific hybridization and genetic diversity.</title>
        <authorList>
            <person name="Bredeson J.V."/>
            <person name="Lyons J.B."/>
            <person name="Prochnik S.E."/>
            <person name="Wu G.A."/>
            <person name="Ha C.M."/>
            <person name="Edsinger-Gonzales E."/>
            <person name="Grimwood J."/>
            <person name="Schmutz J."/>
            <person name="Rabbi I.Y."/>
            <person name="Egesi C."/>
            <person name="Nauluvula P."/>
            <person name="Lebot V."/>
            <person name="Ndunguru J."/>
            <person name="Mkamilo G."/>
            <person name="Bart R.S."/>
            <person name="Setter T.L."/>
            <person name="Gleadow R.M."/>
            <person name="Kulakow P."/>
            <person name="Ferguson M.E."/>
            <person name="Rounsley S."/>
            <person name="Rokhsar D.S."/>
        </authorList>
    </citation>
    <scope>NUCLEOTIDE SEQUENCE [LARGE SCALE GENOMIC DNA]</scope>
    <source>
        <strain evidence="14">cv. AM560-2</strain>
    </source>
</reference>
<dbReference type="GO" id="GO:0004672">
    <property type="term" value="F:protein kinase activity"/>
    <property type="evidence" value="ECO:0000318"/>
    <property type="project" value="GO_Central"/>
</dbReference>
<keyword evidence="6 10" id="KW-1133">Transmembrane helix</keyword>
<dbReference type="SUPFAM" id="SSF52058">
    <property type="entry name" value="L domain-like"/>
    <property type="match status" value="1"/>
</dbReference>
<name>A0A2C9V436_MANES</name>
<dbReference type="GO" id="GO:0016020">
    <property type="term" value="C:membrane"/>
    <property type="evidence" value="ECO:0007669"/>
    <property type="project" value="UniProtKB-SubCell"/>
</dbReference>